<evidence type="ECO:0000259" key="2">
    <source>
        <dbReference type="Pfam" id="PF00149"/>
    </source>
</evidence>
<dbReference type="OrthoDB" id="475207at2"/>
<dbReference type="Proteomes" id="UP000008952">
    <property type="component" value="Unassembled WGS sequence"/>
</dbReference>
<evidence type="ECO:0000313" key="3">
    <source>
        <dbReference type="EMBL" id="EJF89142.1"/>
    </source>
</evidence>
<dbReference type="HOGENOM" id="CLU_612369_0_0_5"/>
<keyword evidence="1" id="KW-0732">Signal</keyword>
<dbReference type="Gene3D" id="3.60.21.10">
    <property type="match status" value="1"/>
</dbReference>
<name>J1JVX8_9HYPH</name>
<sequence>MAKSKFKNMLLIGVSAFFLHHSQAWAEKFTIGVISDTQNYTDVTYEQPRGVNAFIQQMRYIVDHKEDKNIVFVTHVGDIVQHGDGRFKTGIVGQYTYWDTRAEWEYANLALSILSKSNIPFSVVPGNHDYDNYSWYEEPNGPGKNRPLKGGSVFNHYFGPNSQHFYKKDWYGGTYWGGLNSFQIFEAAGKKFLHLGLEQQPNMPVLNWAQNVLDNNPGLPVIITTHEWLTPDSDNTHNLGGRDSRGVMARSNDHASYFSGTDHLTPDEIWERFVKKNARIFLILSGHSFTVPVSGVSSGENLRIDTNDAGYPVYQSLQDYQGNTVGKDGKANSDNGGAGWMRFIEFDTDKQKMHFYTYSTLLNKYAGRNGERTFGVDPKYSDFVLDFPPQLSN</sequence>
<organism evidence="3 4">
    <name type="scientific">Bartonella tamiae Th239</name>
    <dbReference type="NCBI Taxonomy" id="1094558"/>
    <lineage>
        <taxon>Bacteria</taxon>
        <taxon>Pseudomonadati</taxon>
        <taxon>Pseudomonadota</taxon>
        <taxon>Alphaproteobacteria</taxon>
        <taxon>Hyphomicrobiales</taxon>
        <taxon>Bartonellaceae</taxon>
        <taxon>Bartonella</taxon>
    </lineage>
</organism>
<dbReference type="SUPFAM" id="SSF56300">
    <property type="entry name" value="Metallo-dependent phosphatases"/>
    <property type="match status" value="1"/>
</dbReference>
<dbReference type="STRING" id="1094558.ME5_01693"/>
<dbReference type="PATRIC" id="fig|1094558.3.peg.1819"/>
<gene>
    <name evidence="3" type="ORF">ME5_01693</name>
</gene>
<dbReference type="PANTHER" id="PTHR43143:SF5">
    <property type="entry name" value="SECRETED PROTEIN"/>
    <property type="match status" value="1"/>
</dbReference>
<dbReference type="eggNOG" id="COG1409">
    <property type="taxonomic scope" value="Bacteria"/>
</dbReference>
<feature type="domain" description="Calcineurin-like phosphoesterase" evidence="2">
    <location>
        <begin position="30"/>
        <end position="288"/>
    </location>
</feature>
<dbReference type="InterPro" id="IPR004843">
    <property type="entry name" value="Calcineurin-like_PHP"/>
</dbReference>
<dbReference type="GO" id="GO:0016787">
    <property type="term" value="F:hydrolase activity"/>
    <property type="evidence" value="ECO:0007669"/>
    <property type="project" value="InterPro"/>
</dbReference>
<evidence type="ECO:0000256" key="1">
    <source>
        <dbReference type="SAM" id="SignalP"/>
    </source>
</evidence>
<dbReference type="InterPro" id="IPR051918">
    <property type="entry name" value="STPP_CPPED1"/>
</dbReference>
<dbReference type="AlphaFoldDB" id="J1JVX8"/>
<dbReference type="PANTHER" id="PTHR43143">
    <property type="entry name" value="METALLOPHOSPHOESTERASE, CALCINEURIN SUPERFAMILY"/>
    <property type="match status" value="1"/>
</dbReference>
<feature type="chain" id="PRO_5003744386" description="Calcineurin-like phosphoesterase domain-containing protein" evidence="1">
    <location>
        <begin position="27"/>
        <end position="393"/>
    </location>
</feature>
<comment type="caution">
    <text evidence="3">The sequence shown here is derived from an EMBL/GenBank/DDBJ whole genome shotgun (WGS) entry which is preliminary data.</text>
</comment>
<dbReference type="EMBL" id="AIMB01000008">
    <property type="protein sequence ID" value="EJF89142.1"/>
    <property type="molecule type" value="Genomic_DNA"/>
</dbReference>
<protein>
    <recommendedName>
        <fullName evidence="2">Calcineurin-like phosphoesterase domain-containing protein</fullName>
    </recommendedName>
</protein>
<dbReference type="InterPro" id="IPR029052">
    <property type="entry name" value="Metallo-depent_PP-like"/>
</dbReference>
<keyword evidence="4" id="KW-1185">Reference proteome</keyword>
<evidence type="ECO:0000313" key="4">
    <source>
        <dbReference type="Proteomes" id="UP000008952"/>
    </source>
</evidence>
<accession>J1JVX8</accession>
<reference evidence="3 4" key="1">
    <citation type="submission" date="2012-03" db="EMBL/GenBank/DDBJ databases">
        <title>The Genome Sequence of Bartonella tamiae Th239.</title>
        <authorList>
            <consortium name="The Broad Institute Genome Sequencing Platform"/>
            <consortium name="The Broad Institute Genome Sequencing Center for Infectious Disease"/>
            <person name="Feldgarden M."/>
            <person name="Kirby J."/>
            <person name="Kosoy M."/>
            <person name="Birtles R."/>
            <person name="Probert W.S."/>
            <person name="Chiaraviglio L."/>
            <person name="Young S.K."/>
            <person name="Zeng Q."/>
            <person name="Gargeya S."/>
            <person name="Fitzgerald M."/>
            <person name="Haas B."/>
            <person name="Abouelleil A."/>
            <person name="Alvarado L."/>
            <person name="Arachchi H.M."/>
            <person name="Berlin A."/>
            <person name="Chapman S.B."/>
            <person name="Gearin G."/>
            <person name="Goldberg J."/>
            <person name="Griggs A."/>
            <person name="Gujja S."/>
            <person name="Hansen M."/>
            <person name="Heiman D."/>
            <person name="Howarth C."/>
            <person name="Larimer J."/>
            <person name="Lui A."/>
            <person name="MacDonald P.J.P."/>
            <person name="McCowen C."/>
            <person name="Montmayeur A."/>
            <person name="Murphy C."/>
            <person name="Neiman D."/>
            <person name="Pearson M."/>
            <person name="Priest M."/>
            <person name="Roberts A."/>
            <person name="Saif S."/>
            <person name="Shea T."/>
            <person name="Sisk P."/>
            <person name="Stolte C."/>
            <person name="Sykes S."/>
            <person name="Wortman J."/>
            <person name="Nusbaum C."/>
            <person name="Birren B."/>
        </authorList>
    </citation>
    <scope>NUCLEOTIDE SEQUENCE [LARGE SCALE GENOMIC DNA]</scope>
    <source>
        <strain evidence="3 4">Th239</strain>
    </source>
</reference>
<proteinExistence type="predicted"/>
<dbReference type="RefSeq" id="WP_008040268.1">
    <property type="nucleotide sequence ID" value="NZ_JH725147.1"/>
</dbReference>
<feature type="signal peptide" evidence="1">
    <location>
        <begin position="1"/>
        <end position="26"/>
    </location>
</feature>
<dbReference type="Pfam" id="PF00149">
    <property type="entry name" value="Metallophos"/>
    <property type="match status" value="1"/>
</dbReference>